<dbReference type="PATRIC" id="fig|1423802.4.peg.1250"/>
<name>A0A0R2CRI6_9LACO</name>
<dbReference type="STRING" id="1423802.FC56_GL001232"/>
<keyword evidence="8" id="KW-1185">Reference proteome</keyword>
<feature type="transmembrane region" description="Helical" evidence="5">
    <location>
        <begin position="104"/>
        <end position="122"/>
    </location>
</feature>
<feature type="transmembrane region" description="Helical" evidence="5">
    <location>
        <begin position="48"/>
        <end position="67"/>
    </location>
</feature>
<dbReference type="Pfam" id="PF13515">
    <property type="entry name" value="FUSC_2"/>
    <property type="match status" value="1"/>
</dbReference>
<proteinExistence type="predicted"/>
<protein>
    <recommendedName>
        <fullName evidence="6">Integral membrane bound transporter domain-containing protein</fullName>
    </recommendedName>
</protein>
<feature type="transmembrane region" description="Helical" evidence="5">
    <location>
        <begin position="248"/>
        <end position="273"/>
    </location>
</feature>
<dbReference type="AlphaFoldDB" id="A0A0R2CRI6"/>
<evidence type="ECO:0000259" key="6">
    <source>
        <dbReference type="Pfam" id="PF13515"/>
    </source>
</evidence>
<reference evidence="7 8" key="1">
    <citation type="journal article" date="2015" name="Genome Announc.">
        <title>Expanding the biotechnology potential of lactobacilli through comparative genomics of 213 strains and associated genera.</title>
        <authorList>
            <person name="Sun Z."/>
            <person name="Harris H.M."/>
            <person name="McCann A."/>
            <person name="Guo C."/>
            <person name="Argimon S."/>
            <person name="Zhang W."/>
            <person name="Yang X."/>
            <person name="Jeffery I.B."/>
            <person name="Cooney J.C."/>
            <person name="Kagawa T.F."/>
            <person name="Liu W."/>
            <person name="Song Y."/>
            <person name="Salvetti E."/>
            <person name="Wrobel A."/>
            <person name="Rasinkangas P."/>
            <person name="Parkhill J."/>
            <person name="Rea M.C."/>
            <person name="O'Sullivan O."/>
            <person name="Ritari J."/>
            <person name="Douillard F.P."/>
            <person name="Paul Ross R."/>
            <person name="Yang R."/>
            <person name="Briner A.E."/>
            <person name="Felis G.E."/>
            <person name="de Vos W.M."/>
            <person name="Barrangou R."/>
            <person name="Klaenhammer T.R."/>
            <person name="Caufield P.W."/>
            <person name="Cui Y."/>
            <person name="Zhang H."/>
            <person name="O'Toole P.W."/>
        </authorList>
    </citation>
    <scope>NUCLEOTIDE SEQUENCE [LARGE SCALE GENOMIC DNA]</scope>
    <source>
        <strain evidence="7 8">DSM 24302</strain>
    </source>
</reference>
<keyword evidence="2 5" id="KW-0812">Transmembrane</keyword>
<feature type="transmembrane region" description="Helical" evidence="5">
    <location>
        <begin position="129"/>
        <end position="145"/>
    </location>
</feature>
<comment type="subcellular location">
    <subcellularLocation>
        <location evidence="1">Membrane</location>
        <topology evidence="1">Multi-pass membrane protein</topology>
    </subcellularLocation>
</comment>
<evidence type="ECO:0000256" key="5">
    <source>
        <dbReference type="SAM" id="Phobius"/>
    </source>
</evidence>
<dbReference type="EMBL" id="AYZR01000004">
    <property type="protein sequence ID" value="KRM94280.1"/>
    <property type="molecule type" value="Genomic_DNA"/>
</dbReference>
<keyword evidence="3 5" id="KW-1133">Transmembrane helix</keyword>
<evidence type="ECO:0000256" key="4">
    <source>
        <dbReference type="ARBA" id="ARBA00023136"/>
    </source>
</evidence>
<evidence type="ECO:0000256" key="3">
    <source>
        <dbReference type="ARBA" id="ARBA00022989"/>
    </source>
</evidence>
<feature type="transmembrane region" description="Helical" evidence="5">
    <location>
        <begin position="79"/>
        <end position="98"/>
    </location>
</feature>
<evidence type="ECO:0000256" key="2">
    <source>
        <dbReference type="ARBA" id="ARBA00022692"/>
    </source>
</evidence>
<dbReference type="GO" id="GO:0016020">
    <property type="term" value="C:membrane"/>
    <property type="evidence" value="ECO:0007669"/>
    <property type="project" value="UniProtKB-SubCell"/>
</dbReference>
<feature type="transmembrane region" description="Helical" evidence="5">
    <location>
        <begin position="313"/>
        <end position="333"/>
    </location>
</feature>
<evidence type="ECO:0000313" key="7">
    <source>
        <dbReference type="EMBL" id="KRM94280.1"/>
    </source>
</evidence>
<keyword evidence="4 5" id="KW-0472">Membrane</keyword>
<feature type="transmembrane region" description="Helical" evidence="5">
    <location>
        <begin position="21"/>
        <end position="42"/>
    </location>
</feature>
<gene>
    <name evidence="7" type="ORF">FC56_GL001232</name>
</gene>
<evidence type="ECO:0000256" key="1">
    <source>
        <dbReference type="ARBA" id="ARBA00004141"/>
    </source>
</evidence>
<sequence length="341" mass="38079">MQLSPGALRTKIKMSPQGQKQSYLQALFLRDFALLGFAIFYISLFNGLFGSANSSVAVGSFCMLLGIRFINYGYQLSDSIVSLGAVLAVILMGSIWWHNLPLPFFFLAHFLSILFILITTASQPEFGNGGIYTFSYIFITGNPVAGPQITWRAVSLITVWLLLSIILWRNHHQKSQPYRWHHMFTNFNWHSQTTHWQLRLALGVSTALLLSQLLHLNRAVWLGYACMSVLLPQQTNYVNRMGLRLSGVVVGSILFISCMAIVPASFTFLLAPITGFGLGLTDNYFYHSVLNCFGALSIAVTLFGILPAGELRIWDNLLGILVAGIFVLLFKLFHHNSPHLS</sequence>
<dbReference type="Proteomes" id="UP000051256">
    <property type="component" value="Unassembled WGS sequence"/>
</dbReference>
<feature type="domain" description="Integral membrane bound transporter" evidence="6">
    <location>
        <begin position="207"/>
        <end position="323"/>
    </location>
</feature>
<dbReference type="InterPro" id="IPR049453">
    <property type="entry name" value="Memb_transporter_dom"/>
</dbReference>
<evidence type="ECO:0000313" key="8">
    <source>
        <dbReference type="Proteomes" id="UP000051256"/>
    </source>
</evidence>
<feature type="transmembrane region" description="Helical" evidence="5">
    <location>
        <begin position="285"/>
        <end position="306"/>
    </location>
</feature>
<accession>A0A0R2CRI6</accession>
<organism evidence="7 8">
    <name type="scientific">Lentilactobacillus senioris DSM 24302 = JCM 17472</name>
    <dbReference type="NCBI Taxonomy" id="1423802"/>
    <lineage>
        <taxon>Bacteria</taxon>
        <taxon>Bacillati</taxon>
        <taxon>Bacillota</taxon>
        <taxon>Bacilli</taxon>
        <taxon>Lactobacillales</taxon>
        <taxon>Lactobacillaceae</taxon>
        <taxon>Lentilactobacillus</taxon>
    </lineage>
</organism>
<feature type="transmembrane region" description="Helical" evidence="5">
    <location>
        <begin position="151"/>
        <end position="169"/>
    </location>
</feature>
<comment type="caution">
    <text evidence="7">The sequence shown here is derived from an EMBL/GenBank/DDBJ whole genome shotgun (WGS) entry which is preliminary data.</text>
</comment>